<dbReference type="AlphaFoldDB" id="A0A0N8H6K5"/>
<name>A0A0N8H6K5_9HYPO</name>
<dbReference type="STRING" id="78410.A0A0N8H6K5"/>
<dbReference type="FunFam" id="2.60.120.260:FF:000118">
    <property type="entry name" value="Beta-mannosidase B"/>
    <property type="match status" value="1"/>
</dbReference>
<dbReference type="Pfam" id="PF17786">
    <property type="entry name" value="Mannosidase_ig"/>
    <property type="match status" value="1"/>
</dbReference>
<dbReference type="InterPro" id="IPR054593">
    <property type="entry name" value="Beta-mannosidase-like_N2"/>
</dbReference>
<dbReference type="FunFam" id="3.20.20.80:FF:000050">
    <property type="entry name" value="Beta-mannosidase B"/>
    <property type="match status" value="1"/>
</dbReference>
<feature type="domain" description="Mannosidase Ig/CBM-like" evidence="12">
    <location>
        <begin position="676"/>
        <end position="763"/>
    </location>
</feature>
<dbReference type="Gene3D" id="3.20.20.80">
    <property type="entry name" value="Glycosidases"/>
    <property type="match status" value="1"/>
</dbReference>
<reference evidence="14 15" key="1">
    <citation type="submission" date="2015-09" db="EMBL/GenBank/DDBJ databases">
        <title>Draft genome of a European isolate of the apple canker pathogen Neonectria ditissima.</title>
        <authorList>
            <person name="Gomez-Cortecero A."/>
            <person name="Harrison R.J."/>
            <person name="Armitage A.D."/>
        </authorList>
    </citation>
    <scope>NUCLEOTIDE SEQUENCE [LARGE SCALE GENOMIC DNA]</scope>
    <source>
        <strain evidence="14 15">R09/05</strain>
    </source>
</reference>
<dbReference type="InterPro" id="IPR050887">
    <property type="entry name" value="Beta-mannosidase_GH2"/>
</dbReference>
<dbReference type="GO" id="GO:0006516">
    <property type="term" value="P:glycoprotein catabolic process"/>
    <property type="evidence" value="ECO:0007669"/>
    <property type="project" value="TreeGrafter"/>
</dbReference>
<evidence type="ECO:0000256" key="2">
    <source>
        <dbReference type="ARBA" id="ARBA00004740"/>
    </source>
</evidence>
<gene>
    <name evidence="14" type="ORF">AK830_g7351</name>
</gene>
<dbReference type="GO" id="GO:0000272">
    <property type="term" value="P:polysaccharide catabolic process"/>
    <property type="evidence" value="ECO:0007669"/>
    <property type="project" value="UniProtKB-KW"/>
</dbReference>
<sequence>MASTAARTALGTGWTFKRTDQGDDAWAPVAKVPTVVHMDLMDNGKIPDPFLGTNELDVEWVGEHSWTYRTTFDALDVPSGASAYLLFDGLDTFAHVRLNDVTILTSENMFLSHRVNITESLRASGPNTLVIDFDSALLRGRELRKKHAEHRFIAHNGEAGRLGVRKAQYHWGWDWGPVLMTAGPFRPVRLEVSFAYVESVKVDYDISEDLQTVTGTASVDVHGPAEKVVFSLRHRGNEILSAIAPVASQGSTTVQFQLDKPKLWYPVGYGEQHLYDVVVHVVNGSKTLDTWEKKTGFRQSELVQQTDRHGESFYFRVNGIDIFCGGSCWIPADSFLPRAGEDKYRSWLELMIEGNQIMTRVWGGGIYEDDAFYDICDELGILVWQDFMFACGSYPAWPEIRDSIREEAKQNVRRLRHHPSVVIWAGNNEDYQIQEEYSLDYEYENRDVDSWLAGSFPARYYYEHLLPAVVKEEAPGVPFWPGSPFSNGKNSYDLTVGDVHQWNVWHGTQEKYQRYDQIGGRFNSEFGLAAFPVLATIHGFATKPEDLYPQSRVLDFHNKADGHERRIATYISENFQIAPDLATWTYLTQLSQSEALVYAYRGWRRQWGDDRRCGGALVWQLNDCWPATSWAIVDYFLRKKPAFYAIKRLLRPIAVGVQRDHHDWSVCHARPAKMSSYSMWIASSSAQEAKVDIELRFVSIESGKDIRPAVSRSNVTVVANGTTAVVSGEINNVVDEPHVLAARILQGGVVISRDVDWPQPFKYLSFVDRDVTVEARSGGYVVSAARPTKGLVFEEVDGVVLSDNCLDVVPGDAQIVELGGNGTESWRPKYKYLGSEKSE</sequence>
<evidence type="ECO:0000256" key="9">
    <source>
        <dbReference type="ARBA" id="ARBA00041069"/>
    </source>
</evidence>
<comment type="similarity">
    <text evidence="8">Belongs to the glycosyl hydrolase 2 family. Beta-mannosidase B subfamily.</text>
</comment>
<evidence type="ECO:0000256" key="4">
    <source>
        <dbReference type="ARBA" id="ARBA00022801"/>
    </source>
</evidence>
<evidence type="ECO:0000256" key="10">
    <source>
        <dbReference type="ARBA" id="ARBA00041614"/>
    </source>
</evidence>
<dbReference type="PANTHER" id="PTHR43730:SF1">
    <property type="entry name" value="BETA-MANNOSIDASE"/>
    <property type="match status" value="1"/>
</dbReference>
<dbReference type="SUPFAM" id="SSF51445">
    <property type="entry name" value="(Trans)glycosidases"/>
    <property type="match status" value="1"/>
</dbReference>
<comment type="pathway">
    <text evidence="2">Glycan metabolism; N-glycan degradation.</text>
</comment>
<dbReference type="InterPro" id="IPR041447">
    <property type="entry name" value="Mannosidase_ig"/>
</dbReference>
<evidence type="ECO:0000259" key="12">
    <source>
        <dbReference type="Pfam" id="PF17786"/>
    </source>
</evidence>
<dbReference type="OrthoDB" id="2866996at2759"/>
<accession>A0A0N8H6K5</accession>
<evidence type="ECO:0000256" key="3">
    <source>
        <dbReference type="ARBA" id="ARBA00012754"/>
    </source>
</evidence>
<feature type="domain" description="Beta-mannosidase-like galactose-binding" evidence="13">
    <location>
        <begin position="14"/>
        <end position="186"/>
    </location>
</feature>
<dbReference type="InterPro" id="IPR017853">
    <property type="entry name" value="GH"/>
</dbReference>
<dbReference type="InterPro" id="IPR036156">
    <property type="entry name" value="Beta-gal/glucu_dom_sf"/>
</dbReference>
<dbReference type="Pfam" id="PF00703">
    <property type="entry name" value="Glyco_hydro_2"/>
    <property type="match status" value="1"/>
</dbReference>
<dbReference type="EC" id="3.2.1.25" evidence="3"/>
<evidence type="ECO:0000256" key="5">
    <source>
        <dbReference type="ARBA" id="ARBA00023277"/>
    </source>
</evidence>
<dbReference type="InterPro" id="IPR006102">
    <property type="entry name" value="Ig-like_GH2"/>
</dbReference>
<evidence type="ECO:0000313" key="14">
    <source>
        <dbReference type="EMBL" id="KPM39228.1"/>
    </source>
</evidence>
<keyword evidence="6" id="KW-0326">Glycosidase</keyword>
<keyword evidence="5" id="KW-0119">Carbohydrate metabolism</keyword>
<evidence type="ECO:0000256" key="7">
    <source>
        <dbReference type="ARBA" id="ARBA00023326"/>
    </source>
</evidence>
<dbReference type="EMBL" id="LKCW01000113">
    <property type="protein sequence ID" value="KPM39228.1"/>
    <property type="molecule type" value="Genomic_DNA"/>
</dbReference>
<organism evidence="14 15">
    <name type="scientific">Neonectria ditissima</name>
    <dbReference type="NCBI Taxonomy" id="78410"/>
    <lineage>
        <taxon>Eukaryota</taxon>
        <taxon>Fungi</taxon>
        <taxon>Dikarya</taxon>
        <taxon>Ascomycota</taxon>
        <taxon>Pezizomycotina</taxon>
        <taxon>Sordariomycetes</taxon>
        <taxon>Hypocreomycetidae</taxon>
        <taxon>Hypocreales</taxon>
        <taxon>Nectriaceae</taxon>
        <taxon>Neonectria</taxon>
    </lineage>
</organism>
<keyword evidence="4" id="KW-0378">Hydrolase</keyword>
<evidence type="ECO:0000259" key="13">
    <source>
        <dbReference type="Pfam" id="PF22666"/>
    </source>
</evidence>
<dbReference type="InterPro" id="IPR013783">
    <property type="entry name" value="Ig-like_fold"/>
</dbReference>
<keyword evidence="15" id="KW-1185">Reference proteome</keyword>
<dbReference type="Pfam" id="PF22666">
    <property type="entry name" value="Glyco_hydro_2_N2"/>
    <property type="match status" value="1"/>
</dbReference>
<evidence type="ECO:0000256" key="1">
    <source>
        <dbReference type="ARBA" id="ARBA00000829"/>
    </source>
</evidence>
<comment type="catalytic activity">
    <reaction evidence="1">
        <text>Hydrolysis of terminal, non-reducing beta-D-mannose residues in beta-D-mannosides.</text>
        <dbReference type="EC" id="3.2.1.25"/>
    </reaction>
</comment>
<dbReference type="PANTHER" id="PTHR43730">
    <property type="entry name" value="BETA-MANNOSIDASE"/>
    <property type="match status" value="1"/>
</dbReference>
<dbReference type="SUPFAM" id="SSF49785">
    <property type="entry name" value="Galactose-binding domain-like"/>
    <property type="match status" value="1"/>
</dbReference>
<feature type="domain" description="Glycoside hydrolase family 2 immunoglobulin-like beta-sandwich" evidence="11">
    <location>
        <begin position="195"/>
        <end position="298"/>
    </location>
</feature>
<dbReference type="Gene3D" id="2.60.40.10">
    <property type="entry name" value="Immunoglobulins"/>
    <property type="match status" value="1"/>
</dbReference>
<evidence type="ECO:0000259" key="11">
    <source>
        <dbReference type="Pfam" id="PF00703"/>
    </source>
</evidence>
<dbReference type="Gene3D" id="2.60.120.260">
    <property type="entry name" value="Galactose-binding domain-like"/>
    <property type="match status" value="1"/>
</dbReference>
<dbReference type="InterPro" id="IPR008979">
    <property type="entry name" value="Galactose-bd-like_sf"/>
</dbReference>
<evidence type="ECO:0000256" key="6">
    <source>
        <dbReference type="ARBA" id="ARBA00023295"/>
    </source>
</evidence>
<keyword evidence="7" id="KW-0624">Polysaccharide degradation</keyword>
<comment type="caution">
    <text evidence="14">The sequence shown here is derived from an EMBL/GenBank/DDBJ whole genome shotgun (WGS) entry which is preliminary data.</text>
</comment>
<evidence type="ECO:0000256" key="8">
    <source>
        <dbReference type="ARBA" id="ARBA00038429"/>
    </source>
</evidence>
<dbReference type="GO" id="GO:0004567">
    <property type="term" value="F:beta-mannosidase activity"/>
    <property type="evidence" value="ECO:0007669"/>
    <property type="project" value="UniProtKB-EC"/>
</dbReference>
<dbReference type="Proteomes" id="UP000050424">
    <property type="component" value="Unassembled WGS sequence"/>
</dbReference>
<proteinExistence type="inferred from homology"/>
<protein>
    <recommendedName>
        <fullName evidence="9">Beta-mannosidase B</fullName>
        <ecNumber evidence="3">3.2.1.25</ecNumber>
    </recommendedName>
    <alternativeName>
        <fullName evidence="10">Mannanase B</fullName>
    </alternativeName>
</protein>
<dbReference type="SUPFAM" id="SSF49303">
    <property type="entry name" value="beta-Galactosidase/glucuronidase domain"/>
    <property type="match status" value="1"/>
</dbReference>
<evidence type="ECO:0000313" key="15">
    <source>
        <dbReference type="Proteomes" id="UP000050424"/>
    </source>
</evidence>